<proteinExistence type="inferred from homology"/>
<protein>
    <submittedName>
        <fullName evidence="4">BQ2448_4391 protein</fullName>
    </submittedName>
</protein>
<evidence type="ECO:0000259" key="3">
    <source>
        <dbReference type="PROSITE" id="PS50250"/>
    </source>
</evidence>
<comment type="similarity">
    <text evidence="1">Belongs to the proteasome subunit S14 family.</text>
</comment>
<name>A0A238FLV9_9BASI</name>
<dbReference type="PANTHER" id="PTHR12387:SF0">
    <property type="entry name" value="26S PROTEASOME NON-ATPASE REGULATORY SUBUNIT 8"/>
    <property type="match status" value="1"/>
</dbReference>
<dbReference type="GO" id="GO:0008541">
    <property type="term" value="C:proteasome regulatory particle, lid subcomplex"/>
    <property type="evidence" value="ECO:0007669"/>
    <property type="project" value="TreeGrafter"/>
</dbReference>
<sequence>MRLNIQASTLYIELQRQRVKRDKVDPAQLKALLNQLKIHLAESGLLFPTAPPMTSQEVADMVIARELPVRPYNLSQAHFPFHVILTGDALEYGALLSIQTEDVPSFERYMALLSSFYTEPSQVLTQLQHSHLEESKHRAALSALSLLRLLSQNRIAEFHTTLETLSSSLIQSKEITWVLEVSHSAHFPLSILGACPKLIRTFPQLERSLMEGSYSKVYSLCSNRSNLPRVEFKYFISTLLSTVRSEIASCDERAYATLPLRDAQTLLFFSNEAEVRTFAKERGWDIDEKKGVIRFGVDGSKGKGLSSDAHGLGGDKEMNKERVVASVVGYAKELESIV</sequence>
<evidence type="ECO:0000256" key="2">
    <source>
        <dbReference type="ARBA" id="ARBA00022942"/>
    </source>
</evidence>
<evidence type="ECO:0000313" key="5">
    <source>
        <dbReference type="Proteomes" id="UP000198372"/>
    </source>
</evidence>
<evidence type="ECO:0000313" key="4">
    <source>
        <dbReference type="EMBL" id="SCV72854.1"/>
    </source>
</evidence>
<keyword evidence="5" id="KW-1185">Reference proteome</keyword>
<dbReference type="Proteomes" id="UP000198372">
    <property type="component" value="Unassembled WGS sequence"/>
</dbReference>
<dbReference type="InterPro" id="IPR006746">
    <property type="entry name" value="26S_Psome_Rpn12"/>
</dbReference>
<keyword evidence="2" id="KW-0647">Proteasome</keyword>
<dbReference type="GO" id="GO:0005829">
    <property type="term" value="C:cytosol"/>
    <property type="evidence" value="ECO:0007669"/>
    <property type="project" value="TreeGrafter"/>
</dbReference>
<dbReference type="EMBL" id="FMSP01000009">
    <property type="protein sequence ID" value="SCV72854.1"/>
    <property type="molecule type" value="Genomic_DNA"/>
</dbReference>
<dbReference type="Pfam" id="PF10075">
    <property type="entry name" value="CSN8_PSD8_EIF3K"/>
    <property type="match status" value="1"/>
</dbReference>
<dbReference type="GO" id="GO:0043161">
    <property type="term" value="P:proteasome-mediated ubiquitin-dependent protein catabolic process"/>
    <property type="evidence" value="ECO:0007669"/>
    <property type="project" value="TreeGrafter"/>
</dbReference>
<dbReference type="PROSITE" id="PS50250">
    <property type="entry name" value="PCI"/>
    <property type="match status" value="1"/>
</dbReference>
<evidence type="ECO:0000256" key="1">
    <source>
        <dbReference type="ARBA" id="ARBA00009627"/>
    </source>
</evidence>
<reference evidence="5" key="1">
    <citation type="submission" date="2016-09" db="EMBL/GenBank/DDBJ databases">
        <authorList>
            <person name="Jeantristanb JTB J.-T."/>
            <person name="Ricardo R."/>
        </authorList>
    </citation>
    <scope>NUCLEOTIDE SEQUENCE [LARGE SCALE GENOMIC DNA]</scope>
</reference>
<feature type="domain" description="PCI" evidence="3">
    <location>
        <begin position="104"/>
        <end position="311"/>
    </location>
</feature>
<dbReference type="InterPro" id="IPR033464">
    <property type="entry name" value="CSN8_PSD8_EIF3K"/>
</dbReference>
<dbReference type="Gene3D" id="1.25.40.990">
    <property type="match status" value="2"/>
</dbReference>
<dbReference type="InterPro" id="IPR000717">
    <property type="entry name" value="PCI_dom"/>
</dbReference>
<dbReference type="GO" id="GO:0005634">
    <property type="term" value="C:nucleus"/>
    <property type="evidence" value="ECO:0007669"/>
    <property type="project" value="TreeGrafter"/>
</dbReference>
<dbReference type="STRING" id="269621.A0A238FLV9"/>
<organism evidence="4 5">
    <name type="scientific">Microbotryum intermedium</name>
    <dbReference type="NCBI Taxonomy" id="269621"/>
    <lineage>
        <taxon>Eukaryota</taxon>
        <taxon>Fungi</taxon>
        <taxon>Dikarya</taxon>
        <taxon>Basidiomycota</taxon>
        <taxon>Pucciniomycotina</taxon>
        <taxon>Microbotryomycetes</taxon>
        <taxon>Microbotryales</taxon>
        <taxon>Microbotryaceae</taxon>
        <taxon>Microbotryum</taxon>
    </lineage>
</organism>
<gene>
    <name evidence="4" type="ORF">BQ2448_4391</name>
</gene>
<accession>A0A238FLV9</accession>
<dbReference type="OrthoDB" id="8775810at2759"/>
<dbReference type="AlphaFoldDB" id="A0A238FLV9"/>
<dbReference type="PANTHER" id="PTHR12387">
    <property type="entry name" value="26S PROTEASOME NON-ATPASE REGULATORY SUBUNIT 8"/>
    <property type="match status" value="1"/>
</dbReference>